<evidence type="ECO:0000259" key="8">
    <source>
        <dbReference type="PROSITE" id="PS51194"/>
    </source>
</evidence>
<feature type="domain" description="Helicase C-terminal" evidence="8">
    <location>
        <begin position="383"/>
        <end position="537"/>
    </location>
</feature>
<keyword evidence="5" id="KW-0347">Helicase</keyword>
<evidence type="ECO:0000256" key="2">
    <source>
        <dbReference type="ARBA" id="ARBA00022801"/>
    </source>
</evidence>
<evidence type="ECO:0000256" key="3">
    <source>
        <dbReference type="ARBA" id="ARBA00022840"/>
    </source>
</evidence>
<dbReference type="PROSITE" id="PS51194">
    <property type="entry name" value="HELICASE_CTER"/>
    <property type="match status" value="1"/>
</dbReference>
<keyword evidence="2 5" id="KW-0378">Hydrolase</keyword>
<dbReference type="GO" id="GO:0003723">
    <property type="term" value="F:RNA binding"/>
    <property type="evidence" value="ECO:0007669"/>
    <property type="project" value="UniProtKB-UniRule"/>
</dbReference>
<dbReference type="GO" id="GO:0016787">
    <property type="term" value="F:hydrolase activity"/>
    <property type="evidence" value="ECO:0007669"/>
    <property type="project" value="UniProtKB-KW"/>
</dbReference>
<comment type="function">
    <text evidence="5">RNA helicase.</text>
</comment>
<proteinExistence type="inferred from homology"/>
<dbReference type="InterPro" id="IPR027417">
    <property type="entry name" value="P-loop_NTPase"/>
</dbReference>
<dbReference type="GO" id="GO:0005524">
    <property type="term" value="F:ATP binding"/>
    <property type="evidence" value="ECO:0007669"/>
    <property type="project" value="UniProtKB-UniRule"/>
</dbReference>
<keyword evidence="4 5" id="KW-0694">RNA-binding</keyword>
<dbReference type="Pfam" id="PF00271">
    <property type="entry name" value="Helicase_C"/>
    <property type="match status" value="1"/>
</dbReference>
<organism evidence="9 10">
    <name type="scientific">Agrocybe pediades</name>
    <dbReference type="NCBI Taxonomy" id="84607"/>
    <lineage>
        <taxon>Eukaryota</taxon>
        <taxon>Fungi</taxon>
        <taxon>Dikarya</taxon>
        <taxon>Basidiomycota</taxon>
        <taxon>Agaricomycotina</taxon>
        <taxon>Agaricomycetes</taxon>
        <taxon>Agaricomycetidae</taxon>
        <taxon>Agaricales</taxon>
        <taxon>Agaricineae</taxon>
        <taxon>Strophariaceae</taxon>
        <taxon>Agrocybe</taxon>
    </lineage>
</organism>
<evidence type="ECO:0000256" key="6">
    <source>
        <dbReference type="SAM" id="MobiDB-lite"/>
    </source>
</evidence>
<feature type="region of interest" description="Disordered" evidence="6">
    <location>
        <begin position="44"/>
        <end position="98"/>
    </location>
</feature>
<keyword evidence="1 5" id="KW-0547">Nucleotide-binding</keyword>
<dbReference type="Gene3D" id="3.40.50.300">
    <property type="entry name" value="P-loop containing nucleotide triphosphate hydrolases"/>
    <property type="match status" value="2"/>
</dbReference>
<dbReference type="SMART" id="SM00490">
    <property type="entry name" value="HELICc"/>
    <property type="match status" value="1"/>
</dbReference>
<dbReference type="InterPro" id="IPR001650">
    <property type="entry name" value="Helicase_C-like"/>
</dbReference>
<dbReference type="GO" id="GO:0003724">
    <property type="term" value="F:RNA helicase activity"/>
    <property type="evidence" value="ECO:0007669"/>
    <property type="project" value="UniProtKB-EC"/>
</dbReference>
<comment type="caution">
    <text evidence="9">The sequence shown here is derived from an EMBL/GenBank/DDBJ whole genome shotgun (WGS) entry which is preliminary data.</text>
</comment>
<dbReference type="EMBL" id="JAACJL010000058">
    <property type="protein sequence ID" value="KAF4610591.1"/>
    <property type="molecule type" value="Genomic_DNA"/>
</dbReference>
<keyword evidence="10" id="KW-1185">Reference proteome</keyword>
<dbReference type="InterPro" id="IPR011545">
    <property type="entry name" value="DEAD/DEAH_box_helicase_dom"/>
</dbReference>
<evidence type="ECO:0000256" key="5">
    <source>
        <dbReference type="RuleBase" id="RU365068"/>
    </source>
</evidence>
<protein>
    <recommendedName>
        <fullName evidence="5">ATP-dependent RNA helicase</fullName>
        <ecNumber evidence="5">3.6.4.13</ecNumber>
    </recommendedName>
</protein>
<evidence type="ECO:0000259" key="7">
    <source>
        <dbReference type="PROSITE" id="PS51192"/>
    </source>
</evidence>
<dbReference type="Pfam" id="PF00270">
    <property type="entry name" value="DEAD"/>
    <property type="match status" value="1"/>
</dbReference>
<evidence type="ECO:0000256" key="4">
    <source>
        <dbReference type="ARBA" id="ARBA00022884"/>
    </source>
</evidence>
<name>A0A8H4QH05_9AGAR</name>
<comment type="similarity">
    <text evidence="5">Belongs to the DEAD box helicase family.</text>
</comment>
<feature type="compositionally biased region" description="Polar residues" evidence="6">
    <location>
        <begin position="49"/>
        <end position="64"/>
    </location>
</feature>
<keyword evidence="3 5" id="KW-0067">ATP-binding</keyword>
<dbReference type="Proteomes" id="UP000521872">
    <property type="component" value="Unassembled WGS sequence"/>
</dbReference>
<reference evidence="9 10" key="1">
    <citation type="submission" date="2019-12" db="EMBL/GenBank/DDBJ databases">
        <authorList>
            <person name="Floudas D."/>
            <person name="Bentzer J."/>
            <person name="Ahren D."/>
            <person name="Johansson T."/>
            <person name="Persson P."/>
            <person name="Tunlid A."/>
        </authorList>
    </citation>
    <scope>NUCLEOTIDE SEQUENCE [LARGE SCALE GENOMIC DNA]</scope>
    <source>
        <strain evidence="9 10">CBS 102.39</strain>
    </source>
</reference>
<sequence>MTMTRRVTLMKKEILDACLEQPNLDMLRALQHFRITQNIDPSSPLRLLSTMTSNQGPSNSTPSSNHRRYRRGGGGGGGRGRGRGEARPYPDMQSSSLPAVHHAQSVVAGARAMSTGAAAAAQIKAHPVDVQPRSASPTSNNRHFSEKRFADAPISNESKSALRYEFMSDVQAATLDLALSGKDLLVQAKTGTGKTIAFLLPAIERLLKAPRHSGISILVLAPTRELALQIEKEAEMLLQHHPFKVQHAIGGTNQNTESNRILRSPCDILIATPGRLLDHLRSPGLKEKLSGLRTIVYDEADRLLDAGFSKDLDQIINFLPPRNTRQALLFSATVSEEIKKVAAGALRPGYSFVSTLLEDEVNTHEHVEQTYIITSQQNFMQATIDVLMQDSEKHSSQNTSTSKCMVFFPTARQVAFATELLSQIPGLPPILEIHSRKSQPARIKAATAFKDARSAVLLSSDVAARGVDFPGVTLVLQVGLPANSEQYIHRLGRTARAGAAGRGIMILSPEEQFFLSNREVAEFGLKADTPPPTHTPIAQAIARVSSETKSQAYRAFLGYYNGYTKPMKMTKAMLVQWAWEYAKGALGWPESGPPTLESRTVGKMGLKGVPGIAIDNQARVSKKAVQGGNKTGRQPRANNA</sequence>
<gene>
    <name evidence="9" type="ORF">D9613_006777</name>
</gene>
<dbReference type="SUPFAM" id="SSF52540">
    <property type="entry name" value="P-loop containing nucleoside triphosphate hydrolases"/>
    <property type="match status" value="2"/>
</dbReference>
<dbReference type="CDD" id="cd17964">
    <property type="entry name" value="DEADc_MSS116"/>
    <property type="match status" value="1"/>
</dbReference>
<dbReference type="InterPro" id="IPR014001">
    <property type="entry name" value="Helicase_ATP-bd"/>
</dbReference>
<dbReference type="EC" id="3.6.4.13" evidence="5"/>
<dbReference type="PANTHER" id="PTHR24031">
    <property type="entry name" value="RNA HELICASE"/>
    <property type="match status" value="1"/>
</dbReference>
<evidence type="ECO:0000313" key="10">
    <source>
        <dbReference type="Proteomes" id="UP000521872"/>
    </source>
</evidence>
<dbReference type="PROSITE" id="PS51192">
    <property type="entry name" value="HELICASE_ATP_BIND_1"/>
    <property type="match status" value="1"/>
</dbReference>
<evidence type="ECO:0000256" key="1">
    <source>
        <dbReference type="ARBA" id="ARBA00022741"/>
    </source>
</evidence>
<comment type="domain">
    <text evidence="5">The Q motif is unique to and characteristic of the DEAD box family of RNA helicases and controls ATP binding and hydrolysis.</text>
</comment>
<feature type="region of interest" description="Disordered" evidence="6">
    <location>
        <begin position="617"/>
        <end position="640"/>
    </location>
</feature>
<dbReference type="AlphaFoldDB" id="A0A8H4QH05"/>
<dbReference type="CDD" id="cd18787">
    <property type="entry name" value="SF2_C_DEAD"/>
    <property type="match status" value="1"/>
</dbReference>
<evidence type="ECO:0000313" key="9">
    <source>
        <dbReference type="EMBL" id="KAF4610591.1"/>
    </source>
</evidence>
<dbReference type="SMART" id="SM00487">
    <property type="entry name" value="DEXDc"/>
    <property type="match status" value="1"/>
</dbReference>
<comment type="catalytic activity">
    <reaction evidence="5">
        <text>ATP + H2O = ADP + phosphate + H(+)</text>
        <dbReference type="Rhea" id="RHEA:13065"/>
        <dbReference type="ChEBI" id="CHEBI:15377"/>
        <dbReference type="ChEBI" id="CHEBI:15378"/>
        <dbReference type="ChEBI" id="CHEBI:30616"/>
        <dbReference type="ChEBI" id="CHEBI:43474"/>
        <dbReference type="ChEBI" id="CHEBI:456216"/>
        <dbReference type="EC" id="3.6.4.13"/>
    </reaction>
</comment>
<accession>A0A8H4QH05</accession>
<feature type="domain" description="Helicase ATP-binding" evidence="7">
    <location>
        <begin position="175"/>
        <end position="352"/>
    </location>
</feature>